<protein>
    <submittedName>
        <fullName evidence="2">Uncharacterized protein</fullName>
    </submittedName>
</protein>
<name>A0AAN6ZCA7_9PEZI</name>
<gene>
    <name evidence="2" type="ORF">BT67DRAFT_75595</name>
</gene>
<feature type="compositionally biased region" description="Basic residues" evidence="1">
    <location>
        <begin position="184"/>
        <end position="196"/>
    </location>
</feature>
<accession>A0AAN6ZCA7</accession>
<comment type="caution">
    <text evidence="2">The sequence shown here is derived from an EMBL/GenBank/DDBJ whole genome shotgun (WGS) entry which is preliminary data.</text>
</comment>
<sequence length="216" mass="23869">MVRNGRKGRGPGAGEPEVPVQFRFASPCGSVARGSWDETFVGSGLPFSPDFVFCNKTAVAIIHQSLFSHRVCPSPSVSPSSLHLPKSRINPHRCPQHAAQARKCPLACRPSAEKGDARRQRHQPPTPTTRSIYHFRFDSQGHPTLLFPFPLAAESHLEGAVALWSTQTPATDEFPEKPPTRGLTAHRRSRRRHRSHQPGSKTCLEIPPTSTLTHTR</sequence>
<dbReference type="EMBL" id="MU853416">
    <property type="protein sequence ID" value="KAK4132681.1"/>
    <property type="molecule type" value="Genomic_DNA"/>
</dbReference>
<keyword evidence="3" id="KW-1185">Reference proteome</keyword>
<feature type="region of interest" description="Disordered" evidence="1">
    <location>
        <begin position="107"/>
        <end position="131"/>
    </location>
</feature>
<evidence type="ECO:0000313" key="2">
    <source>
        <dbReference type="EMBL" id="KAK4132681.1"/>
    </source>
</evidence>
<reference evidence="2" key="1">
    <citation type="journal article" date="2023" name="Mol. Phylogenet. Evol.">
        <title>Genome-scale phylogeny and comparative genomics of the fungal order Sordariales.</title>
        <authorList>
            <person name="Hensen N."/>
            <person name="Bonometti L."/>
            <person name="Westerberg I."/>
            <person name="Brannstrom I.O."/>
            <person name="Guillou S."/>
            <person name="Cros-Aarteil S."/>
            <person name="Calhoun S."/>
            <person name="Haridas S."/>
            <person name="Kuo A."/>
            <person name="Mondo S."/>
            <person name="Pangilinan J."/>
            <person name="Riley R."/>
            <person name="LaButti K."/>
            <person name="Andreopoulos B."/>
            <person name="Lipzen A."/>
            <person name="Chen C."/>
            <person name="Yan M."/>
            <person name="Daum C."/>
            <person name="Ng V."/>
            <person name="Clum A."/>
            <person name="Steindorff A."/>
            <person name="Ohm R.A."/>
            <person name="Martin F."/>
            <person name="Silar P."/>
            <person name="Natvig D.O."/>
            <person name="Lalanne C."/>
            <person name="Gautier V."/>
            <person name="Ament-Velasquez S.L."/>
            <person name="Kruys A."/>
            <person name="Hutchinson M.I."/>
            <person name="Powell A.J."/>
            <person name="Barry K."/>
            <person name="Miller A.N."/>
            <person name="Grigoriev I.V."/>
            <person name="Debuchy R."/>
            <person name="Gladieux P."/>
            <person name="Hiltunen Thoren M."/>
            <person name="Johannesson H."/>
        </authorList>
    </citation>
    <scope>NUCLEOTIDE SEQUENCE</scope>
    <source>
        <strain evidence="2">CBS 123565</strain>
    </source>
</reference>
<evidence type="ECO:0000313" key="3">
    <source>
        <dbReference type="Proteomes" id="UP001304895"/>
    </source>
</evidence>
<proteinExistence type="predicted"/>
<dbReference type="AlphaFoldDB" id="A0AAN6ZCA7"/>
<reference evidence="2" key="2">
    <citation type="submission" date="2023-05" db="EMBL/GenBank/DDBJ databases">
        <authorList>
            <consortium name="Lawrence Berkeley National Laboratory"/>
            <person name="Steindorff A."/>
            <person name="Hensen N."/>
            <person name="Bonometti L."/>
            <person name="Westerberg I."/>
            <person name="Brannstrom I.O."/>
            <person name="Guillou S."/>
            <person name="Cros-Aarteil S."/>
            <person name="Calhoun S."/>
            <person name="Haridas S."/>
            <person name="Kuo A."/>
            <person name="Mondo S."/>
            <person name="Pangilinan J."/>
            <person name="Riley R."/>
            <person name="Labutti K."/>
            <person name="Andreopoulos B."/>
            <person name="Lipzen A."/>
            <person name="Chen C."/>
            <person name="Yanf M."/>
            <person name="Daum C."/>
            <person name="Ng V."/>
            <person name="Clum A."/>
            <person name="Ohm R."/>
            <person name="Martin F."/>
            <person name="Silar P."/>
            <person name="Natvig D."/>
            <person name="Lalanne C."/>
            <person name="Gautier V."/>
            <person name="Ament-Velasquez S.L."/>
            <person name="Kruys A."/>
            <person name="Hutchinson M.I."/>
            <person name="Powell A.J."/>
            <person name="Barry K."/>
            <person name="Miller A.N."/>
            <person name="Grigoriev I.V."/>
            <person name="Debuchy R."/>
            <person name="Gladieux P."/>
            <person name="Thoren M.H."/>
            <person name="Johannesson H."/>
        </authorList>
    </citation>
    <scope>NUCLEOTIDE SEQUENCE</scope>
    <source>
        <strain evidence="2">CBS 123565</strain>
    </source>
</reference>
<organism evidence="2 3">
    <name type="scientific">Trichocladium antarcticum</name>
    <dbReference type="NCBI Taxonomy" id="1450529"/>
    <lineage>
        <taxon>Eukaryota</taxon>
        <taxon>Fungi</taxon>
        <taxon>Dikarya</taxon>
        <taxon>Ascomycota</taxon>
        <taxon>Pezizomycotina</taxon>
        <taxon>Sordariomycetes</taxon>
        <taxon>Sordariomycetidae</taxon>
        <taxon>Sordariales</taxon>
        <taxon>Chaetomiaceae</taxon>
        <taxon>Trichocladium</taxon>
    </lineage>
</organism>
<feature type="region of interest" description="Disordered" evidence="1">
    <location>
        <begin position="168"/>
        <end position="216"/>
    </location>
</feature>
<evidence type="ECO:0000256" key="1">
    <source>
        <dbReference type="SAM" id="MobiDB-lite"/>
    </source>
</evidence>
<dbReference type="Proteomes" id="UP001304895">
    <property type="component" value="Unassembled WGS sequence"/>
</dbReference>